<sequence length="374" mass="39849">MRPTPRGTAVLVGAVVLLVLGVVLNLPLLRALAGVMLGAVALAFVPTAGRLRLGVTRAVHPDRVDTGAPAFAELVVRNRTHSRRPGFTAVDAVGSQVTPMRVRSLPPGGSARYRYELPTTRRGRIPVGPLSVERTDLLGLAFSRRAVGGETHVWVHPRRHAVRLAEAGRARHHHEGAPPPHPMAGAMDLRALRPYVPGDELRHLHWKATARTGQLIVREYVDPAQPWCVVVLDTRHDLLDAEAFEAAVEIVASVLWAAAEQDRPVRLATTGGLVVDVRAGTSGLRAAADQLCLLEQDTAAELDLATVGSRSGDGWFVHVGGAPGEAVAVQAARHAEAIAFDLSDAPGGSTGGLLTIRERDAARALRQWNATVAR</sequence>
<dbReference type="Proteomes" id="UP001183202">
    <property type="component" value="Unassembled WGS sequence"/>
</dbReference>
<evidence type="ECO:0000313" key="3">
    <source>
        <dbReference type="EMBL" id="MDT0350404.1"/>
    </source>
</evidence>
<feature type="transmembrane region" description="Helical" evidence="1">
    <location>
        <begin position="7"/>
        <end position="26"/>
    </location>
</feature>
<dbReference type="InterPro" id="IPR002881">
    <property type="entry name" value="DUF58"/>
</dbReference>
<feature type="domain" description="DUF58" evidence="2">
    <location>
        <begin position="192"/>
        <end position="272"/>
    </location>
</feature>
<accession>A0ABU2N946</accession>
<keyword evidence="4" id="KW-1185">Reference proteome</keyword>
<keyword evidence="1" id="KW-0812">Transmembrane</keyword>
<dbReference type="Pfam" id="PF01882">
    <property type="entry name" value="DUF58"/>
    <property type="match status" value="1"/>
</dbReference>
<protein>
    <submittedName>
        <fullName evidence="3">DUF58 domain-containing protein</fullName>
    </submittedName>
</protein>
<evidence type="ECO:0000313" key="4">
    <source>
        <dbReference type="Proteomes" id="UP001183202"/>
    </source>
</evidence>
<dbReference type="PANTHER" id="PTHR34351">
    <property type="entry name" value="SLR1927 PROTEIN-RELATED"/>
    <property type="match status" value="1"/>
</dbReference>
<proteinExistence type="predicted"/>
<gene>
    <name evidence="3" type="ORF">RM445_12800</name>
</gene>
<dbReference type="EMBL" id="JAVREJ010000007">
    <property type="protein sequence ID" value="MDT0350404.1"/>
    <property type="molecule type" value="Genomic_DNA"/>
</dbReference>
<keyword evidence="1" id="KW-1133">Transmembrane helix</keyword>
<dbReference type="PANTHER" id="PTHR34351:SF1">
    <property type="entry name" value="SLR1927 PROTEIN"/>
    <property type="match status" value="1"/>
</dbReference>
<evidence type="ECO:0000256" key="1">
    <source>
        <dbReference type="SAM" id="Phobius"/>
    </source>
</evidence>
<evidence type="ECO:0000259" key="2">
    <source>
        <dbReference type="Pfam" id="PF01882"/>
    </source>
</evidence>
<dbReference type="RefSeq" id="WP_311556438.1">
    <property type="nucleotide sequence ID" value="NZ_JAVREJ010000007.1"/>
</dbReference>
<reference evidence="4" key="1">
    <citation type="submission" date="2023-07" db="EMBL/GenBank/DDBJ databases">
        <title>30 novel species of actinomycetes from the DSMZ collection.</title>
        <authorList>
            <person name="Nouioui I."/>
        </authorList>
    </citation>
    <scope>NUCLEOTIDE SEQUENCE [LARGE SCALE GENOMIC DNA]</scope>
    <source>
        <strain evidence="4">DSM 45834</strain>
    </source>
</reference>
<organism evidence="3 4">
    <name type="scientific">Pseudonocardia charpentierae</name>
    <dbReference type="NCBI Taxonomy" id="3075545"/>
    <lineage>
        <taxon>Bacteria</taxon>
        <taxon>Bacillati</taxon>
        <taxon>Actinomycetota</taxon>
        <taxon>Actinomycetes</taxon>
        <taxon>Pseudonocardiales</taxon>
        <taxon>Pseudonocardiaceae</taxon>
        <taxon>Pseudonocardia</taxon>
    </lineage>
</organism>
<comment type="caution">
    <text evidence="3">The sequence shown here is derived from an EMBL/GenBank/DDBJ whole genome shotgun (WGS) entry which is preliminary data.</text>
</comment>
<keyword evidence="1" id="KW-0472">Membrane</keyword>
<name>A0ABU2N946_9PSEU</name>